<evidence type="ECO:0000313" key="1">
    <source>
        <dbReference type="EMBL" id="SUA73477.1"/>
    </source>
</evidence>
<sequence>MSSTIVHPSVREFGCKEFEAMNRGPVTEEFAMTFIARRTPSPLTTALLGGCRRGAHRLWARRNLTPQERANLLAGYTPPAVVSASLGCHPKR</sequence>
<proteinExistence type="predicted"/>
<gene>
    <name evidence="1" type="ORF">NCTC1934_00919</name>
</gene>
<dbReference type="EMBL" id="UGRY01000002">
    <property type="protein sequence ID" value="SUA73477.1"/>
    <property type="molecule type" value="Genomic_DNA"/>
</dbReference>
<name>A0A378YAS2_9NOCA</name>
<accession>A0A378YAS2</accession>
<keyword evidence="2" id="KW-1185">Reference proteome</keyword>
<evidence type="ECO:0000313" key="2">
    <source>
        <dbReference type="Proteomes" id="UP000255467"/>
    </source>
</evidence>
<protein>
    <submittedName>
        <fullName evidence="1">Uncharacterized protein</fullName>
    </submittedName>
</protein>
<dbReference type="AlphaFoldDB" id="A0A378YAS2"/>
<dbReference type="STRING" id="1406858.GCA_000710895_01074"/>
<organism evidence="1 2">
    <name type="scientific">Nocardia otitidiscaviarum</name>
    <dbReference type="NCBI Taxonomy" id="1823"/>
    <lineage>
        <taxon>Bacteria</taxon>
        <taxon>Bacillati</taxon>
        <taxon>Actinomycetota</taxon>
        <taxon>Actinomycetes</taxon>
        <taxon>Mycobacteriales</taxon>
        <taxon>Nocardiaceae</taxon>
        <taxon>Nocardia</taxon>
    </lineage>
</organism>
<reference evidence="1 2" key="1">
    <citation type="submission" date="2018-06" db="EMBL/GenBank/DDBJ databases">
        <authorList>
            <consortium name="Pathogen Informatics"/>
            <person name="Doyle S."/>
        </authorList>
    </citation>
    <scope>NUCLEOTIDE SEQUENCE [LARGE SCALE GENOMIC DNA]</scope>
    <source>
        <strain evidence="1 2">NCTC1934</strain>
    </source>
</reference>
<dbReference type="Proteomes" id="UP000255467">
    <property type="component" value="Unassembled WGS sequence"/>
</dbReference>